<dbReference type="EMBL" id="JAPUFD010000023">
    <property type="protein sequence ID" value="MDI1493150.1"/>
    <property type="molecule type" value="Genomic_DNA"/>
</dbReference>
<evidence type="ECO:0000313" key="3">
    <source>
        <dbReference type="Proteomes" id="UP001161017"/>
    </source>
</evidence>
<gene>
    <name evidence="2" type="ORF">OHK93_004937</name>
</gene>
<evidence type="ECO:0000256" key="1">
    <source>
        <dbReference type="SAM" id="MobiDB-lite"/>
    </source>
</evidence>
<organism evidence="2 3">
    <name type="scientific">Ramalina farinacea</name>
    <dbReference type="NCBI Taxonomy" id="258253"/>
    <lineage>
        <taxon>Eukaryota</taxon>
        <taxon>Fungi</taxon>
        <taxon>Dikarya</taxon>
        <taxon>Ascomycota</taxon>
        <taxon>Pezizomycotina</taxon>
        <taxon>Lecanoromycetes</taxon>
        <taxon>OSLEUM clade</taxon>
        <taxon>Lecanoromycetidae</taxon>
        <taxon>Lecanorales</taxon>
        <taxon>Lecanorineae</taxon>
        <taxon>Ramalinaceae</taxon>
        <taxon>Ramalina</taxon>
    </lineage>
</organism>
<sequence length="236" mass="27149">MVKKGVIHKSSRPRTFIGVIQGVTRDLQAQREAREQQRREDRLCESLKRTNITPRPLSGPRYDDDLFASGRDRRDSLTRGRGPSYDYDRSFPSTPRPRSKYSARPYRSPSPPPRYSASNARSAGLQRSATLREDTRTSTRDVHDSDRPSRLSSVPENRQPHYRDLEVRAIEPGVNPRQVQLGRRSTVTGRQGSRGPLAELRGDCPPPSYERTRDTARESGRGRERYDERDSYRRGR</sequence>
<reference evidence="2" key="1">
    <citation type="journal article" date="2023" name="Genome Biol. Evol.">
        <title>First Whole Genome Sequence and Flow Cytometry Genome Size Data for the Lichen-Forming Fungus Ramalina farinacea (Ascomycota).</title>
        <authorList>
            <person name="Llewellyn T."/>
            <person name="Mian S."/>
            <person name="Hill R."/>
            <person name="Leitch I.J."/>
            <person name="Gaya E."/>
        </authorList>
    </citation>
    <scope>NUCLEOTIDE SEQUENCE</scope>
    <source>
        <strain evidence="2">LIQ254RAFAR</strain>
    </source>
</reference>
<dbReference type="Proteomes" id="UP001161017">
    <property type="component" value="Unassembled WGS sequence"/>
</dbReference>
<proteinExistence type="predicted"/>
<feature type="compositionally biased region" description="Basic and acidic residues" evidence="1">
    <location>
        <begin position="130"/>
        <end position="149"/>
    </location>
</feature>
<name>A0AA43QV61_9LECA</name>
<feature type="region of interest" description="Disordered" evidence="1">
    <location>
        <begin position="28"/>
        <end position="236"/>
    </location>
</feature>
<comment type="caution">
    <text evidence="2">The sequence shown here is derived from an EMBL/GenBank/DDBJ whole genome shotgun (WGS) entry which is preliminary data.</text>
</comment>
<dbReference type="AlphaFoldDB" id="A0AA43QV61"/>
<feature type="compositionally biased region" description="Basic and acidic residues" evidence="1">
    <location>
        <begin position="158"/>
        <end position="169"/>
    </location>
</feature>
<feature type="compositionally biased region" description="Basic and acidic residues" evidence="1">
    <location>
        <begin position="210"/>
        <end position="236"/>
    </location>
</feature>
<feature type="compositionally biased region" description="Basic and acidic residues" evidence="1">
    <location>
        <begin position="28"/>
        <end position="48"/>
    </location>
</feature>
<keyword evidence="3" id="KW-1185">Reference proteome</keyword>
<accession>A0AA43QV61</accession>
<evidence type="ECO:0000313" key="2">
    <source>
        <dbReference type="EMBL" id="MDI1493150.1"/>
    </source>
</evidence>
<protein>
    <submittedName>
        <fullName evidence="2">Uncharacterized protein</fullName>
    </submittedName>
</protein>